<evidence type="ECO:0000313" key="3">
    <source>
        <dbReference type="Proteomes" id="UP000308549"/>
    </source>
</evidence>
<dbReference type="AlphaFoldDB" id="A0A4U0U235"/>
<sequence>MPPKSSTKPKKAETPESSPQKAAKATPKKASPKKKEAPAPLKRLETGEGPSAPVDISFEGLAIEAKVSENGGFTHQLKLEAPSSFTLIKTFVFTEGPYQGQQAIIIRPAKALPFLELSKEVRARIYRFYFAPKGVVGESIVLDSKRANKDNPNKDIYAKTYADGSKNRVGLLAVNKEIYDDAIKIFYAHSLKLESTSALLDFLSQTPNSVRPLLHSLEVKGYVKTNSRNALCCLAEAKNIVRLRFESGVCSDGDPTKAARAFFGDAQKFLEAIGASRGVKDAGVDLLEFGKQALTYKDEKKNAKPWADTLVKEFKDNLRGKLK</sequence>
<dbReference type="PANTHER" id="PTHR42085:SF8">
    <property type="entry name" value="F-BOX DOMAIN-CONTAINING PROTEIN"/>
    <property type="match status" value="1"/>
</dbReference>
<dbReference type="OrthoDB" id="62952at2759"/>
<comment type="caution">
    <text evidence="2">The sequence shown here is derived from an EMBL/GenBank/DDBJ whole genome shotgun (WGS) entry which is preliminary data.</text>
</comment>
<proteinExistence type="predicted"/>
<feature type="region of interest" description="Disordered" evidence="1">
    <location>
        <begin position="1"/>
        <end position="52"/>
    </location>
</feature>
<dbReference type="InterPro" id="IPR038883">
    <property type="entry name" value="AN11006-like"/>
</dbReference>
<accession>A0A4U0U235</accession>
<gene>
    <name evidence="2" type="ORF">B0A50_04146</name>
</gene>
<dbReference type="Proteomes" id="UP000308549">
    <property type="component" value="Unassembled WGS sequence"/>
</dbReference>
<feature type="compositionally biased region" description="Basic and acidic residues" evidence="1">
    <location>
        <begin position="33"/>
        <end position="46"/>
    </location>
</feature>
<protein>
    <submittedName>
        <fullName evidence="2">Uncharacterized protein</fullName>
    </submittedName>
</protein>
<evidence type="ECO:0000256" key="1">
    <source>
        <dbReference type="SAM" id="MobiDB-lite"/>
    </source>
</evidence>
<keyword evidence="3" id="KW-1185">Reference proteome</keyword>
<evidence type="ECO:0000313" key="2">
    <source>
        <dbReference type="EMBL" id="TKA28175.1"/>
    </source>
</evidence>
<reference evidence="2 3" key="1">
    <citation type="submission" date="2017-03" db="EMBL/GenBank/DDBJ databases">
        <title>Genomes of endolithic fungi from Antarctica.</title>
        <authorList>
            <person name="Coleine C."/>
            <person name="Masonjones S."/>
            <person name="Stajich J.E."/>
        </authorList>
    </citation>
    <scope>NUCLEOTIDE SEQUENCE [LARGE SCALE GENOMIC DNA]</scope>
    <source>
        <strain evidence="2 3">CCFEE 6315</strain>
    </source>
</reference>
<organism evidence="2 3">
    <name type="scientific">Salinomyces thailandicus</name>
    <dbReference type="NCBI Taxonomy" id="706561"/>
    <lineage>
        <taxon>Eukaryota</taxon>
        <taxon>Fungi</taxon>
        <taxon>Dikarya</taxon>
        <taxon>Ascomycota</taxon>
        <taxon>Pezizomycotina</taxon>
        <taxon>Dothideomycetes</taxon>
        <taxon>Dothideomycetidae</taxon>
        <taxon>Mycosphaerellales</taxon>
        <taxon>Teratosphaeriaceae</taxon>
        <taxon>Salinomyces</taxon>
    </lineage>
</organism>
<dbReference type="EMBL" id="NAJL01000019">
    <property type="protein sequence ID" value="TKA28175.1"/>
    <property type="molecule type" value="Genomic_DNA"/>
</dbReference>
<dbReference type="PANTHER" id="PTHR42085">
    <property type="entry name" value="F-BOX DOMAIN-CONTAINING PROTEIN"/>
    <property type="match status" value="1"/>
</dbReference>
<name>A0A4U0U235_9PEZI</name>